<feature type="domain" description="Phage-Barnase-EndoU-ColicinE5/D-RelE like nuclease 2" evidence="2">
    <location>
        <begin position="312"/>
        <end position="426"/>
    </location>
</feature>
<feature type="domain" description="Phage head morphogenesis" evidence="1">
    <location>
        <begin position="58"/>
        <end position="188"/>
    </location>
</feature>
<dbReference type="AlphaFoldDB" id="A0AA94HRK5"/>
<evidence type="ECO:0000313" key="4">
    <source>
        <dbReference type="Proteomes" id="UP000182680"/>
    </source>
</evidence>
<evidence type="ECO:0000259" key="2">
    <source>
        <dbReference type="Pfam" id="PF18810"/>
    </source>
</evidence>
<dbReference type="Proteomes" id="UP000182680">
    <property type="component" value="Unassembled WGS sequence"/>
</dbReference>
<protein>
    <submittedName>
        <fullName evidence="3">Phage putative head morphogenesis protein, SPP1 gp7 family</fullName>
    </submittedName>
</protein>
<accession>A0AA94HRK5</accession>
<dbReference type="EMBL" id="FPIW01000008">
    <property type="protein sequence ID" value="SFW30425.1"/>
    <property type="molecule type" value="Genomic_DNA"/>
</dbReference>
<sequence length="431" mass="48753">MSTDIDLSHACNLPPREAIRYFESKGHKISFRWQDTWREAHARAFTVAGVTKADLLADIKAATAKALAEGQSKAQFRHGLEDTLKRKGWWGKGDIVNPDTGEVRKGERGSASRLNLIYRQNMQSAYNAGRYKQQVESAAVAPYWRYMAIMDARTRPSHAAMNGLVYRYDDPIWQTMYPPNGWHCRCRVDTLSERGFKRGGYALQDSGGDAIEKEVIIRNPDTGQPEPRTVTGYRMPNGSHFFPDAGFDYNPGQTFVADLKANMPEPLQRAATSWRKMGLPSLRDVPAAQRQPTPPMLPMAPSRAAAEAQLAKALGFVGNERLRTITTPMGQRTIWRDNLAHLVAKKADARERYANYILPTLEQPHEIWLKEHADGKLRENYIGLFSEGKYALLVVVRINRDGSLLWNMMQRTPKNMDSLREGWLVHGKTKS</sequence>
<evidence type="ECO:0000259" key="1">
    <source>
        <dbReference type="Pfam" id="PF04233"/>
    </source>
</evidence>
<comment type="caution">
    <text evidence="3">The sequence shown here is derived from an EMBL/GenBank/DDBJ whole genome shotgun (WGS) entry which is preliminary data.</text>
</comment>
<evidence type="ECO:0000313" key="3">
    <source>
        <dbReference type="EMBL" id="SFW30425.1"/>
    </source>
</evidence>
<reference evidence="4" key="1">
    <citation type="submission" date="2016-11" db="EMBL/GenBank/DDBJ databases">
        <authorList>
            <person name="Jaros S."/>
            <person name="Januszkiewicz K."/>
            <person name="Wedrychowicz H."/>
        </authorList>
    </citation>
    <scope>NUCLEOTIDE SEQUENCE [LARGE SCALE GENOMIC DNA]</scope>
    <source>
        <strain evidence="4">DSM 7057</strain>
    </source>
</reference>
<dbReference type="InterPro" id="IPR006528">
    <property type="entry name" value="Phage_head_morphogenesis_dom"/>
</dbReference>
<dbReference type="RefSeq" id="WP_072311431.1">
    <property type="nucleotide sequence ID" value="NZ_FPIW01000008.1"/>
</dbReference>
<dbReference type="InterPro" id="IPR041110">
    <property type="entry name" value="PBECR2"/>
</dbReference>
<dbReference type="Pfam" id="PF04233">
    <property type="entry name" value="Phage_Mu_F"/>
    <property type="match status" value="1"/>
</dbReference>
<gene>
    <name evidence="3" type="ORF">SAMN02910291_00764</name>
</gene>
<proteinExistence type="predicted"/>
<dbReference type="Pfam" id="PF18810">
    <property type="entry name" value="PBECR2"/>
    <property type="match status" value="1"/>
</dbReference>
<dbReference type="NCBIfam" id="TIGR01641">
    <property type="entry name" value="phageSPP1_gp7"/>
    <property type="match status" value="1"/>
</dbReference>
<organism evidence="3 4">
    <name type="scientific">Desulfovibrio desulfuricans</name>
    <dbReference type="NCBI Taxonomy" id="876"/>
    <lineage>
        <taxon>Bacteria</taxon>
        <taxon>Pseudomonadati</taxon>
        <taxon>Thermodesulfobacteriota</taxon>
        <taxon>Desulfovibrionia</taxon>
        <taxon>Desulfovibrionales</taxon>
        <taxon>Desulfovibrionaceae</taxon>
        <taxon>Desulfovibrio</taxon>
    </lineage>
</organism>
<name>A0AA94HRK5_DESDE</name>